<feature type="transmembrane region" description="Helical" evidence="9">
    <location>
        <begin position="304"/>
        <end position="320"/>
    </location>
</feature>
<dbReference type="CDD" id="cd14824">
    <property type="entry name" value="Longin"/>
    <property type="match status" value="1"/>
</dbReference>
<dbReference type="GO" id="GO:0006890">
    <property type="term" value="P:retrograde vesicle-mediated transport, Golgi to endoplasmic reticulum"/>
    <property type="evidence" value="ECO:0007669"/>
    <property type="project" value="InterPro"/>
</dbReference>
<keyword evidence="9" id="KW-1133">Transmembrane helix</keyword>
<evidence type="ECO:0000256" key="1">
    <source>
        <dbReference type="ARBA" id="ARBA00004163"/>
    </source>
</evidence>
<evidence type="ECO:0000256" key="7">
    <source>
        <dbReference type="ARBA" id="ARBA00024173"/>
    </source>
</evidence>
<evidence type="ECO:0000256" key="9">
    <source>
        <dbReference type="SAM" id="Phobius"/>
    </source>
</evidence>
<evidence type="ECO:0000313" key="11">
    <source>
        <dbReference type="EMBL" id="KAK7084805.1"/>
    </source>
</evidence>
<comment type="similarity">
    <text evidence="3">Belongs to the synaptobrevin family.</text>
</comment>
<evidence type="ECO:0000256" key="3">
    <source>
        <dbReference type="ARBA" id="ARBA00008025"/>
    </source>
</evidence>
<evidence type="ECO:0000256" key="5">
    <source>
        <dbReference type="ARBA" id="ARBA00023054"/>
    </source>
</evidence>
<feature type="transmembrane region" description="Helical" evidence="9">
    <location>
        <begin position="276"/>
        <end position="292"/>
    </location>
</feature>
<dbReference type="Pfam" id="PF13774">
    <property type="entry name" value="Longin"/>
    <property type="match status" value="1"/>
</dbReference>
<feature type="transmembrane region" description="Helical" evidence="9">
    <location>
        <begin position="326"/>
        <end position="344"/>
    </location>
</feature>
<keyword evidence="5" id="KW-0175">Coiled coil</keyword>
<dbReference type="GO" id="GO:0006888">
    <property type="term" value="P:endoplasmic reticulum to Golgi vesicle-mediated transport"/>
    <property type="evidence" value="ECO:0007669"/>
    <property type="project" value="InterPro"/>
</dbReference>
<dbReference type="EMBL" id="JAXCGZ010001976">
    <property type="protein sequence ID" value="KAK7084805.1"/>
    <property type="molecule type" value="Genomic_DNA"/>
</dbReference>
<dbReference type="InterPro" id="IPR044565">
    <property type="entry name" value="Sec22"/>
</dbReference>
<evidence type="ECO:0000256" key="8">
    <source>
        <dbReference type="ARBA" id="ARBA00024188"/>
    </source>
</evidence>
<evidence type="ECO:0000256" key="2">
    <source>
        <dbReference type="ARBA" id="ARBA00004223"/>
    </source>
</evidence>
<dbReference type="Gene3D" id="3.30.450.50">
    <property type="entry name" value="Longin domain"/>
    <property type="match status" value="1"/>
</dbReference>
<keyword evidence="9" id="KW-0812">Transmembrane</keyword>
<dbReference type="InterPro" id="IPR010908">
    <property type="entry name" value="Longin_dom"/>
</dbReference>
<dbReference type="GO" id="GO:0005794">
    <property type="term" value="C:Golgi apparatus"/>
    <property type="evidence" value="ECO:0007669"/>
    <property type="project" value="UniProtKB-SubCell"/>
</dbReference>
<dbReference type="AlphaFoldDB" id="A0AAN9AF65"/>
<evidence type="ECO:0000259" key="10">
    <source>
        <dbReference type="PROSITE" id="PS50859"/>
    </source>
</evidence>
<gene>
    <name evidence="11" type="primary">SEC22A</name>
    <name evidence="11" type="ORF">SK128_024823</name>
</gene>
<reference evidence="11 12" key="1">
    <citation type="submission" date="2023-11" db="EMBL/GenBank/DDBJ databases">
        <title>Halocaridina rubra genome assembly.</title>
        <authorList>
            <person name="Smith C."/>
        </authorList>
    </citation>
    <scope>NUCLEOTIDE SEQUENCE [LARGE SCALE GENOMIC DNA]</scope>
    <source>
        <strain evidence="11">EP-1</strain>
        <tissue evidence="11">Whole</tissue>
    </source>
</reference>
<name>A0AAN9AF65_HALRR</name>
<feature type="domain" description="Longin" evidence="10">
    <location>
        <begin position="37"/>
        <end position="150"/>
    </location>
</feature>
<proteinExistence type="inferred from homology"/>
<dbReference type="GO" id="GO:0015031">
    <property type="term" value="P:protein transport"/>
    <property type="evidence" value="ECO:0007669"/>
    <property type="project" value="UniProtKB-KW"/>
</dbReference>
<evidence type="ECO:0000256" key="4">
    <source>
        <dbReference type="ARBA" id="ARBA00022927"/>
    </source>
</evidence>
<dbReference type="SMART" id="SM01270">
    <property type="entry name" value="Longin"/>
    <property type="match status" value="1"/>
</dbReference>
<dbReference type="InterPro" id="IPR011012">
    <property type="entry name" value="Longin-like_dom_sf"/>
</dbReference>
<feature type="transmembrane region" description="Helical" evidence="9">
    <location>
        <begin position="238"/>
        <end position="256"/>
    </location>
</feature>
<sequence>MLEKLTTKARGKYSCFVTGDETSSLLLRPIKMIVYATLVRLADGTPLSATTDFASDADQRVREGKRCVKLLSKQLSKFGKRVCLQADDLTLHCVTDDCTAYMVVCEPNYPHILAFSCLDELRKEFNILYTLSVVNSVRRPYAFIEFDSFLQRTRQKYNSTRAIASRLNLADMTTDLNLNPPTYIKMTHLEPPPLSTPNLSSKALHTPVNIPNGVLPNGTINKDNNTVGISLRLRPVSWYGWLAIVFAVPCSLLDVYRGAVAVSMSSLEEMDGPSPWHGIFFLTEMILFLAQIRVLKKYNKFRKLETICFFVAILLLNGLLLDVRDWWICIFYIIVSLTLTMATFHRPFEKKLPRFHI</sequence>
<comment type="function">
    <text evidence="7">SNARE involved in targeting and fusion of ER-derived transport vesicles with the Golgi complex as well as Golgi-derived retrograde transport vesicles with the ER.</text>
</comment>
<comment type="subcellular location">
    <subcellularLocation>
        <location evidence="1">Endoplasmic reticulum membrane</location>
        <topology evidence="1">Single-pass type IV membrane protein</topology>
    </subcellularLocation>
    <subcellularLocation>
        <location evidence="8">Golgi apparatus</location>
        <location evidence="8">cis-Golgi network membrane</location>
    </subcellularLocation>
    <subcellularLocation>
        <location evidence="2">Melanosome</location>
    </subcellularLocation>
</comment>
<keyword evidence="4" id="KW-0653">Protein transport</keyword>
<dbReference type="PANTHER" id="PTHR45837">
    <property type="entry name" value="VESICLE-TRAFFICKING PROTEIN SEC22B"/>
    <property type="match status" value="1"/>
</dbReference>
<dbReference type="GO" id="GO:0005789">
    <property type="term" value="C:endoplasmic reticulum membrane"/>
    <property type="evidence" value="ECO:0007669"/>
    <property type="project" value="UniProtKB-SubCell"/>
</dbReference>
<dbReference type="GO" id="GO:0005484">
    <property type="term" value="F:SNAP receptor activity"/>
    <property type="evidence" value="ECO:0007669"/>
    <property type="project" value="InterPro"/>
</dbReference>
<protein>
    <submittedName>
        <fullName evidence="11">Vesicle-trafficking protein S22a</fullName>
    </submittedName>
</protein>
<comment type="caution">
    <text evidence="11">The sequence shown here is derived from an EMBL/GenBank/DDBJ whole genome shotgun (WGS) entry which is preliminary data.</text>
</comment>
<accession>A0AAN9AF65</accession>
<evidence type="ECO:0000313" key="12">
    <source>
        <dbReference type="Proteomes" id="UP001381693"/>
    </source>
</evidence>
<keyword evidence="12" id="KW-1185">Reference proteome</keyword>
<evidence type="ECO:0000256" key="6">
    <source>
        <dbReference type="ARBA" id="ARBA00023136"/>
    </source>
</evidence>
<organism evidence="11 12">
    <name type="scientific">Halocaridina rubra</name>
    <name type="common">Hawaiian red shrimp</name>
    <dbReference type="NCBI Taxonomy" id="373956"/>
    <lineage>
        <taxon>Eukaryota</taxon>
        <taxon>Metazoa</taxon>
        <taxon>Ecdysozoa</taxon>
        <taxon>Arthropoda</taxon>
        <taxon>Crustacea</taxon>
        <taxon>Multicrustacea</taxon>
        <taxon>Malacostraca</taxon>
        <taxon>Eumalacostraca</taxon>
        <taxon>Eucarida</taxon>
        <taxon>Decapoda</taxon>
        <taxon>Pleocyemata</taxon>
        <taxon>Caridea</taxon>
        <taxon>Atyoidea</taxon>
        <taxon>Atyidae</taxon>
        <taxon>Halocaridina</taxon>
    </lineage>
</organism>
<keyword evidence="4" id="KW-0813">Transport</keyword>
<dbReference type="Pfam" id="PF25970">
    <property type="entry name" value="SEC22a_C"/>
    <property type="match status" value="1"/>
</dbReference>
<keyword evidence="6 9" id="KW-0472">Membrane</keyword>
<dbReference type="PROSITE" id="PS50859">
    <property type="entry name" value="LONGIN"/>
    <property type="match status" value="1"/>
</dbReference>
<dbReference type="InterPro" id="IPR059071">
    <property type="entry name" value="SEC22a-c_C"/>
</dbReference>
<dbReference type="SUPFAM" id="SSF64356">
    <property type="entry name" value="SNARE-like"/>
    <property type="match status" value="1"/>
</dbReference>
<dbReference type="Proteomes" id="UP001381693">
    <property type="component" value="Unassembled WGS sequence"/>
</dbReference>